<dbReference type="SMART" id="SM00915">
    <property type="entry name" value="Jacalin"/>
    <property type="match status" value="1"/>
</dbReference>
<dbReference type="InterPro" id="IPR000300">
    <property type="entry name" value="IPPc"/>
</dbReference>
<reference evidence="3 4" key="1">
    <citation type="submission" date="2020-08" db="EMBL/GenBank/DDBJ databases">
        <title>Genomic Encyclopedia of Type Strains, Phase III (KMG-III): the genomes of soil and plant-associated and newly described type strains.</title>
        <authorList>
            <person name="Whitman W."/>
        </authorList>
    </citation>
    <scope>NUCLEOTIDE SEQUENCE [LARGE SCALE GENOMIC DNA]</scope>
    <source>
        <strain evidence="3 4">CECT 8799</strain>
    </source>
</reference>
<dbReference type="GO" id="GO:0046856">
    <property type="term" value="P:phosphatidylinositol dephosphorylation"/>
    <property type="evidence" value="ECO:0007669"/>
    <property type="project" value="InterPro"/>
</dbReference>
<name>A0A7W4WG41_9GAMM</name>
<proteinExistence type="predicted"/>
<dbReference type="PROSITE" id="PS51752">
    <property type="entry name" value="JACALIN_LECTIN"/>
    <property type="match status" value="1"/>
</dbReference>
<dbReference type="Pfam" id="PF22669">
    <property type="entry name" value="Exo_endo_phos2"/>
    <property type="match status" value="1"/>
</dbReference>
<keyword evidence="3" id="KW-0269">Exonuclease</keyword>
<dbReference type="SUPFAM" id="SSF56219">
    <property type="entry name" value="DNase I-like"/>
    <property type="match status" value="1"/>
</dbReference>
<keyword evidence="1" id="KW-0732">Signal</keyword>
<dbReference type="Gene3D" id="2.100.10.30">
    <property type="entry name" value="Jacalin-like lectin domain"/>
    <property type="match status" value="1"/>
</dbReference>
<dbReference type="GO" id="GO:0005737">
    <property type="term" value="C:cytoplasm"/>
    <property type="evidence" value="ECO:0007669"/>
    <property type="project" value="TreeGrafter"/>
</dbReference>
<evidence type="ECO:0000313" key="4">
    <source>
        <dbReference type="Proteomes" id="UP000535937"/>
    </source>
</evidence>
<keyword evidence="3" id="KW-0378">Hydrolase</keyword>
<keyword evidence="4" id="KW-1185">Reference proteome</keyword>
<dbReference type="RefSeq" id="WP_221192144.1">
    <property type="nucleotide sequence ID" value="NZ_JACHWZ010000025.1"/>
</dbReference>
<feature type="chain" id="PRO_5031540591" evidence="1">
    <location>
        <begin position="20"/>
        <end position="432"/>
    </location>
</feature>
<dbReference type="EMBL" id="JACHWZ010000025">
    <property type="protein sequence ID" value="MBB3063157.1"/>
    <property type="molecule type" value="Genomic_DNA"/>
</dbReference>
<evidence type="ECO:0000313" key="3">
    <source>
        <dbReference type="EMBL" id="MBB3063157.1"/>
    </source>
</evidence>
<dbReference type="GO" id="GO:0004519">
    <property type="term" value="F:endonuclease activity"/>
    <property type="evidence" value="ECO:0007669"/>
    <property type="project" value="UniProtKB-KW"/>
</dbReference>
<dbReference type="InterPro" id="IPR038772">
    <property type="entry name" value="Sph/SMPD2-like"/>
</dbReference>
<keyword evidence="3" id="KW-0255">Endonuclease</keyword>
<dbReference type="Gene3D" id="3.60.10.10">
    <property type="entry name" value="Endonuclease/exonuclease/phosphatase"/>
    <property type="match status" value="1"/>
</dbReference>
<dbReference type="Pfam" id="PF01419">
    <property type="entry name" value="Jacalin"/>
    <property type="match status" value="1"/>
</dbReference>
<feature type="domain" description="Jacalin-type lectin" evidence="2">
    <location>
        <begin position="294"/>
        <end position="431"/>
    </location>
</feature>
<dbReference type="GO" id="GO:0016791">
    <property type="term" value="F:phosphatase activity"/>
    <property type="evidence" value="ECO:0007669"/>
    <property type="project" value="InterPro"/>
</dbReference>
<dbReference type="GO" id="GO:0004767">
    <property type="term" value="F:sphingomyelin phosphodiesterase activity"/>
    <property type="evidence" value="ECO:0007669"/>
    <property type="project" value="InterPro"/>
</dbReference>
<dbReference type="InterPro" id="IPR036691">
    <property type="entry name" value="Endo/exonu/phosph_ase_sf"/>
</dbReference>
<dbReference type="Proteomes" id="UP000535937">
    <property type="component" value="Unassembled WGS sequence"/>
</dbReference>
<dbReference type="SUPFAM" id="SSF51101">
    <property type="entry name" value="Mannose-binding lectins"/>
    <property type="match status" value="1"/>
</dbReference>
<feature type="signal peptide" evidence="1">
    <location>
        <begin position="1"/>
        <end position="19"/>
    </location>
</feature>
<dbReference type="AlphaFoldDB" id="A0A7W4WG41"/>
<organism evidence="3 4">
    <name type="scientific">Microbulbifer rhizosphaerae</name>
    <dbReference type="NCBI Taxonomy" id="1562603"/>
    <lineage>
        <taxon>Bacteria</taxon>
        <taxon>Pseudomonadati</taxon>
        <taxon>Pseudomonadota</taxon>
        <taxon>Gammaproteobacteria</taxon>
        <taxon>Cellvibrionales</taxon>
        <taxon>Microbulbiferaceae</taxon>
        <taxon>Microbulbifer</taxon>
    </lineage>
</organism>
<accession>A0A7W4WG41</accession>
<evidence type="ECO:0000259" key="2">
    <source>
        <dbReference type="PROSITE" id="PS51752"/>
    </source>
</evidence>
<keyword evidence="3" id="KW-0540">Nuclease</keyword>
<evidence type="ECO:0000256" key="1">
    <source>
        <dbReference type="SAM" id="SignalP"/>
    </source>
</evidence>
<dbReference type="CDD" id="cd09615">
    <property type="entry name" value="Jacalin_EEP"/>
    <property type="match status" value="1"/>
</dbReference>
<protein>
    <submittedName>
        <fullName evidence="3">Endonuclease/exonuclease/phosphatase family metal-dependent hydrolase</fullName>
    </submittedName>
</protein>
<dbReference type="InterPro" id="IPR001229">
    <property type="entry name" value="Jacalin-like_lectin_dom"/>
</dbReference>
<dbReference type="PANTHER" id="PTHR16320:SF1">
    <property type="entry name" value="SPHINGOMYELINASE DDB_G0288017"/>
    <property type="match status" value="1"/>
</dbReference>
<comment type="caution">
    <text evidence="3">The sequence shown here is derived from an EMBL/GenBank/DDBJ whole genome shotgun (WGS) entry which is preliminary data.</text>
</comment>
<dbReference type="PANTHER" id="PTHR16320">
    <property type="entry name" value="SPHINGOMYELINASE FAMILY MEMBER"/>
    <property type="match status" value="1"/>
</dbReference>
<dbReference type="GO" id="GO:0004527">
    <property type="term" value="F:exonuclease activity"/>
    <property type="evidence" value="ECO:0007669"/>
    <property type="project" value="UniProtKB-KW"/>
</dbReference>
<sequence length="432" mass="46423">MKKTWGIFAALALSSQALADGQLSVLTYNVAGLPDAFSSGSPATNTVKISPLLNDYDIVLVQEDFSYHSDLVSQVQHPYQSPHSGDIAFGDGMNRLAFAGVTDFERTKWNDCYGVFDSGSDCLTPKGFSFSRMFLNDGAIVDVYNLHADANTDDNSNSARASNLLQLLEAVQTRSRGHAVIVAGDTNSRYTRTPDKLHEFIAAGFTDVWVEQSRGGIYPQSGDPALLDCADKNSGNCERVDKILYRSGPAVILSLSDAHVPSHFVDEAGEELSDHDPVAAHFNYSVAEGFHLTGTLGGPHGNFFNDLATLSDSGYPAPTAISLRTGRRVDRLEFSYDNGQQLGHGGSGGNLQTLTLAQGEYLDTVTACQEKHDGHTRIFYLALETNLGNAISGGNQVGYCETFTAPAGMGFVGAYGRSGDELDKIGFIARNF</sequence>
<dbReference type="InterPro" id="IPR036404">
    <property type="entry name" value="Jacalin-like_lectin_dom_sf"/>
</dbReference>
<gene>
    <name evidence="3" type="ORF">FHS09_004010</name>
</gene>